<dbReference type="Gene3D" id="1.25.40.10">
    <property type="entry name" value="Tetratricopeptide repeat domain"/>
    <property type="match status" value="5"/>
</dbReference>
<name>A0A1J4KKA4_9EUKA</name>
<dbReference type="GO" id="GO:0004672">
    <property type="term" value="F:protein kinase activity"/>
    <property type="evidence" value="ECO:0007669"/>
    <property type="project" value="InterPro"/>
</dbReference>
<dbReference type="InterPro" id="IPR011009">
    <property type="entry name" value="Kinase-like_dom_sf"/>
</dbReference>
<dbReference type="GO" id="GO:0005524">
    <property type="term" value="F:ATP binding"/>
    <property type="evidence" value="ECO:0007669"/>
    <property type="project" value="InterPro"/>
</dbReference>
<comment type="caution">
    <text evidence="4">The sequence shown here is derived from an EMBL/GenBank/DDBJ whole genome shotgun (WGS) entry which is preliminary data.</text>
</comment>
<evidence type="ECO:0000256" key="1">
    <source>
        <dbReference type="ARBA" id="ARBA00038101"/>
    </source>
</evidence>
<dbReference type="EMBL" id="MLAK01000630">
    <property type="protein sequence ID" value="OHT09781.1"/>
    <property type="molecule type" value="Genomic_DNA"/>
</dbReference>
<sequence>MFNKSFSQAALNMADFTFIKTLGYGSHGESRCYCDKESTEDKYVLKQINTCSETDLQIQHFKFQINFPSLLRYNGVYKIATTNESSDYIISTKYFPNGSLEKQITEKSLNNTDKSIAIFGIAAALNFLHSNGLFHGHLFPSNILFDNNNEPRVCDFSLYQLNPYDVSMVVILNKTLYLAPEHVFESKIDTKTDVFSYAMIVYCILTNTLFETTPEQQFILLKEQFLGKRPALHSKSKSDIKLTQNSSSTSNYNSNLDYDSISNFCINSNLDFEIPEFYQNMLTKCWHSDPEKRPTFSEILTEFTTKNDFILNGSDLSKVQIYQNKLYPNGFQSAFLRQNNNNLSKFMLLPPIFSDGIKRNFYKDIQGKTTSVSSFSTHKSTLETEIENTYKRNILRKANKTQNEHSKAISLNNDNNNNLNNENNEGNEKAFSPIYFDFQLPKPTKTPHKISTSYSSSAINQMSSFISVVMNTSAESDKNSNNTPPSSPKSTNSNSTLINSHSSSANTHENNNSIINQNKNNNKNSRQNNNSQINTSHINYHNNHRHNNSMNYLSPSVIKRNQSVSALSNLTNSGSNDEIDLKVSADCGNIESQYKYGISLLEGPNANEGAKYIKLAADSGHLGAQRHYAYLARTATVIQSSRKVCDHYMKLAANSGDVASQMEYAAMLESGKFIQQNLKSAAKYYHSAAMKNDKNAQYIYGTFLEEGKGVSKNIFEAVEFYKKSADQGHSRAQLKLALLLKNEESAKYLKKAADANNTTAQVAYAKMLLAGEVVEKDVHAGMRYLKEAINLNNSDAMFILGCLLYYSSEKKKEDEGCHFIKKSASLGNGRAIFQCGLMISNLDSTIENISEIFFEDIIKNTSIENNNKALFENCWDNNLPEGENLDEIMEDCIQFFIRAAEDGLSDAQYLLGLLLLKNTYNKPLPHTPTDYIKKAADSGCTRAQLAHAVSMDDGRGIPQNLREAAKYYKMAADGGNVPAMVNYAFMLFDGRGPNRNRKEAIKYMKQAADANYLVAAFKYAMILYNGQGTSKDIKLAVSYFEKVVFGSANLTSSDIRHASDISNLQMMQESARSIRSAAEQGSSEAQRIYATMLLRGIIFQENPTEAQRYFKKAADSNDPVALCFVANQMLSSGNGDHIEAARKLKIAADLGNQYAQFKYAMMAEDGDGVEQNFVEAAEYYKKAADQNLPPAQLQYGIMLECGDGVEQNYEEAVKYYELAATTEPEAMINLGKMLKNGIGIEKNLERAASLFQKAAKMGNKDGQYMYARMLQKGEGVKCDKRTAAYLYKMAASPPFMSKASYTPKAQFRYAEMLEKGDGILMDFEEATKFFNYASDFDEPPEMVELKSFQTKTKQVKWTVFFLAFVLIAFEKFF</sequence>
<evidence type="ECO:0000259" key="3">
    <source>
        <dbReference type="PROSITE" id="PS50011"/>
    </source>
</evidence>
<organism evidence="4 5">
    <name type="scientific">Tritrichomonas foetus</name>
    <dbReference type="NCBI Taxonomy" id="1144522"/>
    <lineage>
        <taxon>Eukaryota</taxon>
        <taxon>Metamonada</taxon>
        <taxon>Parabasalia</taxon>
        <taxon>Tritrichomonadida</taxon>
        <taxon>Tritrichomonadidae</taxon>
        <taxon>Tritrichomonas</taxon>
    </lineage>
</organism>
<dbReference type="PANTHER" id="PTHR11102:SF160">
    <property type="entry name" value="ERAD-ASSOCIATED E3 UBIQUITIN-PROTEIN LIGASE COMPONENT HRD3"/>
    <property type="match status" value="1"/>
</dbReference>
<evidence type="ECO:0000313" key="4">
    <source>
        <dbReference type="EMBL" id="OHT09781.1"/>
    </source>
</evidence>
<reference evidence="4" key="1">
    <citation type="submission" date="2016-10" db="EMBL/GenBank/DDBJ databases">
        <authorList>
            <person name="Benchimol M."/>
            <person name="Almeida L.G."/>
            <person name="Vasconcelos A.T."/>
            <person name="Perreira-Neves A."/>
            <person name="Rosa I.A."/>
            <person name="Tasca T."/>
            <person name="Bogo M.R."/>
            <person name="de Souza W."/>
        </authorList>
    </citation>
    <scope>NUCLEOTIDE SEQUENCE [LARGE SCALE GENOMIC DNA]</scope>
    <source>
        <strain evidence="4">K</strain>
    </source>
</reference>
<gene>
    <name evidence="4" type="ORF">TRFO_21212</name>
</gene>
<dbReference type="InterPro" id="IPR011990">
    <property type="entry name" value="TPR-like_helical_dom_sf"/>
</dbReference>
<comment type="similarity">
    <text evidence="1">Belongs to the sel-1 family.</text>
</comment>
<dbReference type="Proteomes" id="UP000179807">
    <property type="component" value="Unassembled WGS sequence"/>
</dbReference>
<dbReference type="Pfam" id="PF00069">
    <property type="entry name" value="Pkinase"/>
    <property type="match status" value="1"/>
</dbReference>
<feature type="compositionally biased region" description="Low complexity" evidence="2">
    <location>
        <begin position="412"/>
        <end position="424"/>
    </location>
</feature>
<dbReference type="SUPFAM" id="SSF81901">
    <property type="entry name" value="HCP-like"/>
    <property type="match status" value="4"/>
</dbReference>
<protein>
    <recommendedName>
        <fullName evidence="3">Protein kinase domain-containing protein</fullName>
    </recommendedName>
</protein>
<feature type="domain" description="Protein kinase" evidence="3">
    <location>
        <begin position="16"/>
        <end position="310"/>
    </location>
</feature>
<evidence type="ECO:0000313" key="5">
    <source>
        <dbReference type="Proteomes" id="UP000179807"/>
    </source>
</evidence>
<feature type="compositionally biased region" description="Low complexity" evidence="2">
    <location>
        <begin position="479"/>
        <end position="541"/>
    </location>
</feature>
<dbReference type="PANTHER" id="PTHR11102">
    <property type="entry name" value="SEL-1-LIKE PROTEIN"/>
    <property type="match status" value="1"/>
</dbReference>
<keyword evidence="5" id="KW-1185">Reference proteome</keyword>
<dbReference type="VEuPathDB" id="TrichDB:TRFO_21212"/>
<dbReference type="SMART" id="SM00671">
    <property type="entry name" value="SEL1"/>
    <property type="match status" value="17"/>
</dbReference>
<dbReference type="RefSeq" id="XP_068362917.1">
    <property type="nucleotide sequence ID" value="XM_068501830.1"/>
</dbReference>
<dbReference type="Gene3D" id="1.10.510.10">
    <property type="entry name" value="Transferase(Phosphotransferase) domain 1"/>
    <property type="match status" value="1"/>
</dbReference>
<dbReference type="OrthoDB" id="272077at2759"/>
<feature type="region of interest" description="Disordered" evidence="2">
    <location>
        <begin position="399"/>
        <end position="428"/>
    </location>
</feature>
<dbReference type="Pfam" id="PF08238">
    <property type="entry name" value="Sel1"/>
    <property type="match status" value="15"/>
</dbReference>
<feature type="region of interest" description="Disordered" evidence="2">
    <location>
        <begin position="474"/>
        <end position="551"/>
    </location>
</feature>
<dbReference type="InterPro" id="IPR006597">
    <property type="entry name" value="Sel1-like"/>
</dbReference>
<proteinExistence type="inferred from homology"/>
<dbReference type="InterPro" id="IPR000719">
    <property type="entry name" value="Prot_kinase_dom"/>
</dbReference>
<dbReference type="SUPFAM" id="SSF56112">
    <property type="entry name" value="Protein kinase-like (PK-like)"/>
    <property type="match status" value="1"/>
</dbReference>
<dbReference type="GeneID" id="94836534"/>
<dbReference type="InterPro" id="IPR050767">
    <property type="entry name" value="Sel1_AlgK"/>
</dbReference>
<accession>A0A1J4KKA4</accession>
<evidence type="ECO:0000256" key="2">
    <source>
        <dbReference type="SAM" id="MobiDB-lite"/>
    </source>
</evidence>
<dbReference type="PROSITE" id="PS50011">
    <property type="entry name" value="PROTEIN_KINASE_DOM"/>
    <property type="match status" value="1"/>
</dbReference>